<evidence type="ECO:0000256" key="1">
    <source>
        <dbReference type="ARBA" id="ARBA00022801"/>
    </source>
</evidence>
<dbReference type="NCBIfam" id="TIGR01891">
    <property type="entry name" value="amidohydrolases"/>
    <property type="match status" value="1"/>
</dbReference>
<dbReference type="SUPFAM" id="SSF53187">
    <property type="entry name" value="Zn-dependent exopeptidases"/>
    <property type="match status" value="1"/>
</dbReference>
<protein>
    <submittedName>
        <fullName evidence="3">Amidohydrolase</fullName>
    </submittedName>
</protein>
<dbReference type="PANTHER" id="PTHR30575:SF0">
    <property type="entry name" value="XAA-ARG DIPEPTIDASE"/>
    <property type="match status" value="1"/>
</dbReference>
<sequence>MKSLLPFLFLFIFCGTNAQKKTLEQLDSKSGEYETIALKIWDWAEVGYKEVQSSELLQQTLSDAGFKIQKGVAGIPTAFVAEYGNGGPIIGVLGEYDALPGLSQKAVPQKDSAGGIAGHACGHHLFGTASAAAAIAVKDWLESTGKQGTIRFYGCPAEEGGSGKVYMTRAGLFDDLDVALHWHPGDRNDASASAALANKSAKFRFRGVSAHAAGAPDKGRSALDGVEAMNAMVNMMREHIPEQARIHYVITDGGKAPNVVPDFAEVYYYARHNSREVVIDIFDRIVKAAEGAALGTGTQMDYEMIGGTHELLPNVRLQQIVHKNLEAIGGVTYSAEETEFATTISKSLGLKSLEADIASGVQPFKTEGRAYGSTDVGDVSFRVPTAGIRIATWVPGTPAHSWQAVAAGGTGIGTKGMMVAAKTLAATAIDLFNNPKAISEAKAEFLERRGPDFEYIPLLGDRSPALNYRE</sequence>
<name>A0ABT7WHZ3_9FLAO</name>
<evidence type="ECO:0000313" key="3">
    <source>
        <dbReference type="EMBL" id="MDM9632424.1"/>
    </source>
</evidence>
<dbReference type="InterPro" id="IPR017439">
    <property type="entry name" value="Amidohydrolase"/>
</dbReference>
<organism evidence="3 4">
    <name type="scientific">Robiginitalea aurantiaca</name>
    <dbReference type="NCBI Taxonomy" id="3056915"/>
    <lineage>
        <taxon>Bacteria</taxon>
        <taxon>Pseudomonadati</taxon>
        <taxon>Bacteroidota</taxon>
        <taxon>Flavobacteriia</taxon>
        <taxon>Flavobacteriales</taxon>
        <taxon>Flavobacteriaceae</taxon>
        <taxon>Robiginitalea</taxon>
    </lineage>
</organism>
<dbReference type="SUPFAM" id="SSF55031">
    <property type="entry name" value="Bacterial exopeptidase dimerisation domain"/>
    <property type="match status" value="1"/>
</dbReference>
<dbReference type="Gene3D" id="3.30.70.360">
    <property type="match status" value="1"/>
</dbReference>
<dbReference type="InterPro" id="IPR036264">
    <property type="entry name" value="Bact_exopeptidase_dim_dom"/>
</dbReference>
<dbReference type="EMBL" id="JAUDUY010000009">
    <property type="protein sequence ID" value="MDM9632424.1"/>
    <property type="molecule type" value="Genomic_DNA"/>
</dbReference>
<dbReference type="PIRSF" id="PIRSF037227">
    <property type="entry name" value="Aminobenzoyl-glu_utiliz_pB"/>
    <property type="match status" value="1"/>
</dbReference>
<dbReference type="Proteomes" id="UP001174839">
    <property type="component" value="Unassembled WGS sequence"/>
</dbReference>
<proteinExistence type="predicted"/>
<keyword evidence="4" id="KW-1185">Reference proteome</keyword>
<dbReference type="Pfam" id="PF01546">
    <property type="entry name" value="Peptidase_M20"/>
    <property type="match status" value="1"/>
</dbReference>
<dbReference type="InterPro" id="IPR017145">
    <property type="entry name" value="Aminobenzoyl-glu_utiliz_pB"/>
</dbReference>
<dbReference type="RefSeq" id="WP_289725789.1">
    <property type="nucleotide sequence ID" value="NZ_JAUDUY010000009.1"/>
</dbReference>
<dbReference type="InterPro" id="IPR002933">
    <property type="entry name" value="Peptidase_M20"/>
</dbReference>
<dbReference type="Gene3D" id="3.40.630.10">
    <property type="entry name" value="Zn peptidases"/>
    <property type="match status" value="1"/>
</dbReference>
<reference evidence="3" key="1">
    <citation type="submission" date="2023-06" db="EMBL/GenBank/DDBJ databases">
        <title>Robiginitalea aurantiacus sp. nov. and Algoriphagus sediminis sp. nov., isolated from coastal sediment.</title>
        <authorList>
            <person name="Zhou Z.Y."/>
            <person name="An J."/>
            <person name="Jia Y.W."/>
            <person name="Du Z.J."/>
        </authorList>
    </citation>
    <scope>NUCLEOTIDE SEQUENCE</scope>
    <source>
        <strain evidence="3">M39</strain>
    </source>
</reference>
<accession>A0ABT7WHZ3</accession>
<comment type="caution">
    <text evidence="3">The sequence shown here is derived from an EMBL/GenBank/DDBJ whole genome shotgun (WGS) entry which is preliminary data.</text>
</comment>
<dbReference type="InterPro" id="IPR052030">
    <property type="entry name" value="Peptidase_M20/M20A_hydrolases"/>
</dbReference>
<evidence type="ECO:0000313" key="4">
    <source>
        <dbReference type="Proteomes" id="UP001174839"/>
    </source>
</evidence>
<keyword evidence="1" id="KW-0378">Hydrolase</keyword>
<dbReference type="InterPro" id="IPR011650">
    <property type="entry name" value="Peptidase_M20_dimer"/>
</dbReference>
<dbReference type="PANTHER" id="PTHR30575">
    <property type="entry name" value="PEPTIDASE M20"/>
    <property type="match status" value="1"/>
</dbReference>
<dbReference type="Pfam" id="PF07687">
    <property type="entry name" value="M20_dimer"/>
    <property type="match status" value="1"/>
</dbReference>
<evidence type="ECO:0000259" key="2">
    <source>
        <dbReference type="Pfam" id="PF07687"/>
    </source>
</evidence>
<gene>
    <name evidence="3" type="ORF">QU605_13165</name>
</gene>
<feature type="domain" description="Peptidase M20 dimerisation" evidence="2">
    <location>
        <begin position="199"/>
        <end position="291"/>
    </location>
</feature>